<accession>A0A894JPW9</accession>
<proteinExistence type="predicted"/>
<evidence type="ECO:0008006" key="2">
    <source>
        <dbReference type="Google" id="ProtNLM"/>
    </source>
</evidence>
<organism evidence="1">
    <name type="scientific">ssDNA virus sp</name>
    <dbReference type="NCBI Taxonomy" id="2593122"/>
    <lineage>
        <taxon>Viruses</taxon>
    </lineage>
</organism>
<dbReference type="EMBL" id="MT135492">
    <property type="protein sequence ID" value="QRV62034.1"/>
    <property type="molecule type" value="Genomic_DNA"/>
</dbReference>
<name>A0A894JPW9_9VIRU</name>
<sequence>MARYRTYRKAVRTSRRYNKSKLGNLVIAPHFTWNRKKFRTSRVGAKAIVRRRNQFKKKNAIRLYQQLKKQNKAIPAESKTFILDQVYQADKRIDSITGSKCVEYEFTPFENMSFTDKDITPNTFVWGELWNTEAGNLADFCSQYDYAKIKSITITITPQSSDNRTYRLLYRYLQDIPSQYDTDMVVYDNTEVTNQAKVSSRMSSTQYWHSKIINKDKPIQLFYKPWHYPDNSLTAVGKVGQTNTELKVISDVTRTSRSAISTDVITQYKAANGPFVYLGFIGILQSLVSGSTATQPALPPPLHISTKYEVVFYGRK</sequence>
<reference evidence="1" key="1">
    <citation type="submission" date="2020-02" db="EMBL/GenBank/DDBJ databases">
        <title>A reference catalog of swine virome.</title>
        <authorList>
            <person name="He B."/>
            <person name="Tu C."/>
        </authorList>
    </citation>
    <scope>NUCLEOTIDE SEQUENCE</scope>
    <source>
        <strain evidence="1">VIRES_YN02_2311429</strain>
    </source>
</reference>
<evidence type="ECO:0000313" key="1">
    <source>
        <dbReference type="EMBL" id="QRV62034.1"/>
    </source>
</evidence>
<protein>
    <recommendedName>
        <fullName evidence="2">Capsid protein</fullName>
    </recommendedName>
</protein>